<comment type="caution">
    <text evidence="2">The sequence shown here is derived from an EMBL/GenBank/DDBJ whole genome shotgun (WGS) entry which is preliminary data.</text>
</comment>
<evidence type="ECO:0000256" key="1">
    <source>
        <dbReference type="SAM" id="MobiDB-lite"/>
    </source>
</evidence>
<dbReference type="EMBL" id="VFOP01000001">
    <property type="protein sequence ID" value="TQL50356.1"/>
    <property type="molecule type" value="Genomic_DNA"/>
</dbReference>
<protein>
    <submittedName>
        <fullName evidence="2">Uncharacterized protein</fullName>
    </submittedName>
</protein>
<organism evidence="2 3">
    <name type="scientific">Ornithinicoccus hortensis</name>
    <dbReference type="NCBI Taxonomy" id="82346"/>
    <lineage>
        <taxon>Bacteria</taxon>
        <taxon>Bacillati</taxon>
        <taxon>Actinomycetota</taxon>
        <taxon>Actinomycetes</taxon>
        <taxon>Micrococcales</taxon>
        <taxon>Intrasporangiaceae</taxon>
        <taxon>Ornithinicoccus</taxon>
    </lineage>
</organism>
<name>A0A542YQI0_9MICO</name>
<dbReference type="RefSeq" id="WP_141784501.1">
    <property type="nucleotide sequence ID" value="NZ_BAAAIK010000004.1"/>
</dbReference>
<sequence>MPTPTRVRLLRLAQDVAGEDADLGDPLAQQRLTVVVDALAHALVDLADGRTAPTQSLRWPPRSEGLRRGVVVDGVRSGVDDRASCSALAARLRRVAAVLDGPWPDPAPTGPLLDRVRQAAGVLADCLQDHAVALVTATTAAGRAECDRAVLRGLGTAYDLLRAGPEGPGGDDPAPGPLPLPHDDEDHRDDRAPGLT</sequence>
<feature type="compositionally biased region" description="Basic and acidic residues" evidence="1">
    <location>
        <begin position="181"/>
        <end position="196"/>
    </location>
</feature>
<evidence type="ECO:0000313" key="2">
    <source>
        <dbReference type="EMBL" id="TQL50356.1"/>
    </source>
</evidence>
<dbReference type="AlphaFoldDB" id="A0A542YQI0"/>
<accession>A0A542YQI0</accession>
<feature type="region of interest" description="Disordered" evidence="1">
    <location>
        <begin position="160"/>
        <end position="196"/>
    </location>
</feature>
<keyword evidence="3" id="KW-1185">Reference proteome</keyword>
<gene>
    <name evidence="2" type="ORF">FB467_1461</name>
</gene>
<dbReference type="Proteomes" id="UP000319516">
    <property type="component" value="Unassembled WGS sequence"/>
</dbReference>
<evidence type="ECO:0000313" key="3">
    <source>
        <dbReference type="Proteomes" id="UP000319516"/>
    </source>
</evidence>
<reference evidence="2 3" key="1">
    <citation type="submission" date="2019-06" db="EMBL/GenBank/DDBJ databases">
        <title>Sequencing the genomes of 1000 actinobacteria strains.</title>
        <authorList>
            <person name="Klenk H.-P."/>
        </authorList>
    </citation>
    <scope>NUCLEOTIDE SEQUENCE [LARGE SCALE GENOMIC DNA]</scope>
    <source>
        <strain evidence="2 3">DSM 12335</strain>
    </source>
</reference>
<proteinExistence type="predicted"/>